<evidence type="ECO:0000256" key="5">
    <source>
        <dbReference type="ARBA" id="ARBA00023098"/>
    </source>
</evidence>
<keyword evidence="2 9" id="KW-0808">Transferase</keyword>
<organism evidence="10 11">
    <name type="scientific">Flavobacterium okayamense</name>
    <dbReference type="NCBI Taxonomy" id="2830782"/>
    <lineage>
        <taxon>Bacteria</taxon>
        <taxon>Pseudomonadati</taxon>
        <taxon>Bacteroidota</taxon>
        <taxon>Flavobacteriia</taxon>
        <taxon>Flavobacteriales</taxon>
        <taxon>Flavobacteriaceae</taxon>
        <taxon>Flavobacterium</taxon>
    </lineage>
</organism>
<comment type="function">
    <text evidence="9">Prenyltransferase that catalyzes the transfer of the geranylgeranyl moiety of geranylgeranyl diphosphate (GGPP) to the C3 hydroxyl of sn-glycerol-1-phosphate (G1P).</text>
</comment>
<keyword evidence="4 9" id="KW-0460">Magnesium</keyword>
<proteinExistence type="inferred from homology"/>
<evidence type="ECO:0000256" key="3">
    <source>
        <dbReference type="ARBA" id="ARBA00022723"/>
    </source>
</evidence>
<evidence type="ECO:0000256" key="6">
    <source>
        <dbReference type="ARBA" id="ARBA00023209"/>
    </source>
</evidence>
<dbReference type="EC" id="2.5.1.41" evidence="9"/>
<comment type="similarity">
    <text evidence="9">Belongs to the GGGP/HepGP synthase family. Group II subfamily.</text>
</comment>
<evidence type="ECO:0000256" key="4">
    <source>
        <dbReference type="ARBA" id="ARBA00022842"/>
    </source>
</evidence>
<keyword evidence="1 9" id="KW-0444">Lipid biosynthesis</keyword>
<dbReference type="PANTHER" id="PTHR21235">
    <property type="entry name" value="IMIDAZOLE GLYCEROL PHOSPHATE SYNTHASE SUBUNIT HISF/H IGP SYNTHASE SUBUNIT HISF/H"/>
    <property type="match status" value="1"/>
</dbReference>
<feature type="binding site" evidence="9">
    <location>
        <begin position="203"/>
        <end position="204"/>
    </location>
    <ligand>
        <name>sn-glycerol 1-phosphate</name>
        <dbReference type="ChEBI" id="CHEBI:57685"/>
    </ligand>
</feature>
<dbReference type="EMBL" id="AP024749">
    <property type="protein sequence ID" value="BCY28092.1"/>
    <property type="molecule type" value="Genomic_DNA"/>
</dbReference>
<name>A0ABM7SBA1_9FLAO</name>
<dbReference type="Gene3D" id="3.20.20.390">
    <property type="entry name" value="FMN-linked oxidoreductases"/>
    <property type="match status" value="1"/>
</dbReference>
<sequence>MNFYHYILQAIQSKRKLLAILIDPEKIEFDAIPTLCDKIKKSPATHIFFGGSTYDGNDFDEIVKRIKQKLDLPVFLFPGDYNQISEAANALLFLSLVSGRNPEYLIEQQIKAVKKLEHSSLEIIPTAYLLIESGVKTAVERVSQTKPLDRKDLKIIKNTAKASEYLGMKLVYLEAGSGAKIGVSKEIIEAVKQKINIPLIVGGGIKSALEIENAFTAGADMVVIGTAFEENPNFFELL</sequence>
<reference evidence="10 11" key="1">
    <citation type="submission" date="2021-06" db="EMBL/GenBank/DDBJ databases">
        <title>Whole genome sequences of Flavobacterium sp. KK2020170 and assembly.</title>
        <authorList>
            <person name="Kitahara K."/>
            <person name="Miyoshi S."/>
            <person name="Uesaka K."/>
        </authorList>
    </citation>
    <scope>NUCLEOTIDE SEQUENCE [LARGE SCALE GENOMIC DNA]</scope>
    <source>
        <strain evidence="10 11">KK2020170</strain>
    </source>
</reference>
<dbReference type="RefSeq" id="WP_221259688.1">
    <property type="nucleotide sequence ID" value="NZ_AP024749.1"/>
</dbReference>
<dbReference type="NCBIfam" id="TIGR01768">
    <property type="entry name" value="GGGP-family"/>
    <property type="match status" value="1"/>
</dbReference>
<comment type="caution">
    <text evidence="9">Lacks conserved residue(s) required for the propagation of feature annotation.</text>
</comment>
<comment type="catalytic activity">
    <reaction evidence="8 9">
        <text>sn-glycerol 1-phosphate + (2E,6E,10E)-geranylgeranyl diphosphate = sn-3-O-(geranylgeranyl)glycerol 1-phosphate + diphosphate</text>
        <dbReference type="Rhea" id="RHEA:23404"/>
        <dbReference type="ChEBI" id="CHEBI:33019"/>
        <dbReference type="ChEBI" id="CHEBI:57677"/>
        <dbReference type="ChEBI" id="CHEBI:57685"/>
        <dbReference type="ChEBI" id="CHEBI:58756"/>
        <dbReference type="EC" id="2.5.1.41"/>
    </reaction>
</comment>
<evidence type="ECO:0000313" key="11">
    <source>
        <dbReference type="Proteomes" id="UP000825258"/>
    </source>
</evidence>
<evidence type="ECO:0000313" key="10">
    <source>
        <dbReference type="EMBL" id="BCY28092.1"/>
    </source>
</evidence>
<keyword evidence="11" id="KW-1185">Reference proteome</keyword>
<dbReference type="NCBIfam" id="NF003198">
    <property type="entry name" value="PRK04169.1-2"/>
    <property type="match status" value="1"/>
</dbReference>
<dbReference type="NCBIfam" id="TIGR01769">
    <property type="entry name" value="GGGP"/>
    <property type="match status" value="1"/>
</dbReference>
<evidence type="ECO:0000256" key="9">
    <source>
        <dbReference type="HAMAP-Rule" id="MF_00112"/>
    </source>
</evidence>
<dbReference type="PANTHER" id="PTHR21235:SF22">
    <property type="entry name" value="GERANYLGERANYLGLYCERYL PHOSPHATE SYNTHASE"/>
    <property type="match status" value="1"/>
</dbReference>
<dbReference type="InterPro" id="IPR038597">
    <property type="entry name" value="GGGP/HepGP_synthase_sf"/>
</dbReference>
<feature type="binding site" evidence="9">
    <location>
        <begin position="225"/>
        <end position="226"/>
    </location>
    <ligand>
        <name>sn-glycerol 1-phosphate</name>
        <dbReference type="ChEBI" id="CHEBI:57685"/>
    </ligand>
</feature>
<evidence type="ECO:0000256" key="8">
    <source>
        <dbReference type="ARBA" id="ARBA00047288"/>
    </source>
</evidence>
<evidence type="ECO:0000256" key="7">
    <source>
        <dbReference type="ARBA" id="ARBA00023264"/>
    </source>
</evidence>
<dbReference type="InterPro" id="IPR008205">
    <property type="entry name" value="GGGP_HepGP_synthase"/>
</dbReference>
<dbReference type="Proteomes" id="UP000825258">
    <property type="component" value="Chromosome"/>
</dbReference>
<comment type="cofactor">
    <cofactor evidence="9">
        <name>Mg(2+)</name>
        <dbReference type="ChEBI" id="CHEBI:18420"/>
    </cofactor>
</comment>
<feature type="binding site" evidence="9">
    <location>
        <position position="52"/>
    </location>
    <ligand>
        <name>Mg(2+)</name>
        <dbReference type="ChEBI" id="CHEBI:18420"/>
    </ligand>
</feature>
<feature type="binding site" evidence="9">
    <location>
        <position position="23"/>
    </location>
    <ligand>
        <name>Mg(2+)</name>
        <dbReference type="ChEBI" id="CHEBI:18420"/>
    </ligand>
</feature>
<dbReference type="InterPro" id="IPR050064">
    <property type="entry name" value="IGPS_HisA/HisF"/>
</dbReference>
<evidence type="ECO:0000256" key="1">
    <source>
        <dbReference type="ARBA" id="ARBA00022516"/>
    </source>
</evidence>
<keyword evidence="6 9" id="KW-0594">Phospholipid biosynthesis</keyword>
<dbReference type="Pfam" id="PF01884">
    <property type="entry name" value="PcrB"/>
    <property type="match status" value="1"/>
</dbReference>
<accession>A0ABM7SBA1</accession>
<keyword evidence="3 9" id="KW-0479">Metal-binding</keyword>
<feature type="binding site" evidence="9">
    <location>
        <begin position="172"/>
        <end position="178"/>
    </location>
    <ligand>
        <name>sn-glycerol 1-phosphate</name>
        <dbReference type="ChEBI" id="CHEBI:57685"/>
    </ligand>
</feature>
<evidence type="ECO:0000256" key="2">
    <source>
        <dbReference type="ARBA" id="ARBA00022679"/>
    </source>
</evidence>
<keyword evidence="7 9" id="KW-1208">Phospholipid metabolism</keyword>
<dbReference type="HAMAP" id="MF_00112">
    <property type="entry name" value="GGGP_HepGP_synthase"/>
    <property type="match status" value="1"/>
</dbReference>
<gene>
    <name evidence="10" type="primary">pcrB</name>
    <name evidence="10" type="ORF">KK2020170_09600</name>
</gene>
<protein>
    <recommendedName>
        <fullName evidence="9">Geranylgeranylglyceryl phosphate synthase</fullName>
        <shortName evidence="9">GGGP synthase</shortName>
        <shortName evidence="9">GGGPS</shortName>
        <ecNumber evidence="9">2.5.1.41</ecNumber>
    </recommendedName>
    <alternativeName>
        <fullName evidence="9">(S)-3-O-geranylgeranylglyceryl phosphate synthase</fullName>
    </alternativeName>
    <alternativeName>
        <fullName evidence="9">Phosphoglycerol geranylgeranyltransferase</fullName>
    </alternativeName>
</protein>
<dbReference type="InterPro" id="IPR010946">
    <property type="entry name" value="GGGP_synth"/>
</dbReference>
<dbReference type="SUPFAM" id="SSF51395">
    <property type="entry name" value="FMN-linked oxidoreductases"/>
    <property type="match status" value="1"/>
</dbReference>
<keyword evidence="5 9" id="KW-0443">Lipid metabolism</keyword>